<sequence length="255" mass="29127">MAAITQEQAEGRSWARAARLRMQEQADEREETPSTLPLVIPEGMVRDPQGSPSEDRPRRRPPPPARPIPHTPSPRKRARDPQSEGLPTPPPTRPDRPRKRTRPSHDNARLQRESLKTILEHHESRFRDKEKESLTRSWCKEASFGYITKFIVDNKTPSGLSYRKHVKGHIVVFPNKVEDLVATVLPHPLLETIENIHVSWSGSSKPGAADVGHLLQVRKSRVRDALSWLQKNNPLYEHIAIDHGEIDFVDQLTLR</sequence>
<dbReference type="Pfam" id="PF20209">
    <property type="entry name" value="DUF6570"/>
    <property type="match status" value="1"/>
</dbReference>
<feature type="domain" description="DUF6570" evidence="2">
    <location>
        <begin position="145"/>
        <end position="246"/>
    </location>
</feature>
<dbReference type="EMBL" id="KQ030541">
    <property type="protein sequence ID" value="KJZ72808.1"/>
    <property type="molecule type" value="Genomic_DNA"/>
</dbReference>
<feature type="region of interest" description="Disordered" evidence="1">
    <location>
        <begin position="1"/>
        <end position="113"/>
    </location>
</feature>
<evidence type="ECO:0000259" key="2">
    <source>
        <dbReference type="Pfam" id="PF20209"/>
    </source>
</evidence>
<dbReference type="Proteomes" id="UP000054481">
    <property type="component" value="Unassembled WGS sequence"/>
</dbReference>
<protein>
    <recommendedName>
        <fullName evidence="2">DUF6570 domain-containing protein</fullName>
    </recommendedName>
</protein>
<evidence type="ECO:0000256" key="1">
    <source>
        <dbReference type="SAM" id="MobiDB-lite"/>
    </source>
</evidence>
<dbReference type="OrthoDB" id="4847173at2759"/>
<evidence type="ECO:0000313" key="3">
    <source>
        <dbReference type="EMBL" id="KJZ72808.1"/>
    </source>
</evidence>
<dbReference type="AlphaFoldDB" id="A0A0F7ZTB2"/>
<gene>
    <name evidence="3" type="ORF">HIM_07752</name>
</gene>
<dbReference type="InterPro" id="IPR046700">
    <property type="entry name" value="DUF6570"/>
</dbReference>
<organism evidence="3 4">
    <name type="scientific">Hirsutella minnesotensis 3608</name>
    <dbReference type="NCBI Taxonomy" id="1043627"/>
    <lineage>
        <taxon>Eukaryota</taxon>
        <taxon>Fungi</taxon>
        <taxon>Dikarya</taxon>
        <taxon>Ascomycota</taxon>
        <taxon>Pezizomycotina</taxon>
        <taxon>Sordariomycetes</taxon>
        <taxon>Hypocreomycetidae</taxon>
        <taxon>Hypocreales</taxon>
        <taxon>Ophiocordycipitaceae</taxon>
        <taxon>Hirsutella</taxon>
    </lineage>
</organism>
<accession>A0A0F7ZTB2</accession>
<feature type="compositionally biased region" description="Pro residues" evidence="1">
    <location>
        <begin position="62"/>
        <end position="72"/>
    </location>
</feature>
<proteinExistence type="predicted"/>
<evidence type="ECO:0000313" key="4">
    <source>
        <dbReference type="Proteomes" id="UP000054481"/>
    </source>
</evidence>
<reference evidence="3 4" key="1">
    <citation type="journal article" date="2014" name="Genome Biol. Evol.">
        <title>Comparative genomics and transcriptomics analyses reveal divergent lifestyle features of nematode endoparasitic fungus Hirsutella minnesotensis.</title>
        <authorList>
            <person name="Lai Y."/>
            <person name="Liu K."/>
            <person name="Zhang X."/>
            <person name="Zhang X."/>
            <person name="Li K."/>
            <person name="Wang N."/>
            <person name="Shu C."/>
            <person name="Wu Y."/>
            <person name="Wang C."/>
            <person name="Bushley K.E."/>
            <person name="Xiang M."/>
            <person name="Liu X."/>
        </authorList>
    </citation>
    <scope>NUCLEOTIDE SEQUENCE [LARGE SCALE GENOMIC DNA]</scope>
    <source>
        <strain evidence="3 4">3608</strain>
    </source>
</reference>
<feature type="compositionally biased region" description="Basic and acidic residues" evidence="1">
    <location>
        <begin position="103"/>
        <end position="113"/>
    </location>
</feature>
<name>A0A0F7ZTB2_9HYPO</name>
<keyword evidence="4" id="KW-1185">Reference proteome</keyword>